<organism evidence="2">
    <name type="scientific">viral metagenome</name>
    <dbReference type="NCBI Taxonomy" id="1070528"/>
    <lineage>
        <taxon>unclassified sequences</taxon>
        <taxon>metagenomes</taxon>
        <taxon>organismal metagenomes</taxon>
    </lineage>
</organism>
<sequence length="157" mass="18527">MFSYKQLLIVITLIAIIACCALIVWAEDIVDMNAIKIIESSGDPKAYNAISKARGLYQITPICLQEWNINHLREQYNFEDLFNAGINSKIADWYLNYKIPKYLKFYKIEDTTENRIIAYNWGVNNLRKYKMGRTKILPKETINYISKYKNFMDFTKK</sequence>
<evidence type="ECO:0000259" key="1">
    <source>
        <dbReference type="Pfam" id="PF01464"/>
    </source>
</evidence>
<name>A0A6M3JG49_9ZZZZ</name>
<reference evidence="2" key="1">
    <citation type="submission" date="2020-03" db="EMBL/GenBank/DDBJ databases">
        <title>The deep terrestrial virosphere.</title>
        <authorList>
            <person name="Holmfeldt K."/>
            <person name="Nilsson E."/>
            <person name="Simone D."/>
            <person name="Lopez-Fernandez M."/>
            <person name="Wu X."/>
            <person name="de Brujin I."/>
            <person name="Lundin D."/>
            <person name="Andersson A."/>
            <person name="Bertilsson S."/>
            <person name="Dopson M."/>
        </authorList>
    </citation>
    <scope>NUCLEOTIDE SEQUENCE</scope>
    <source>
        <strain evidence="2">MM415A05631</strain>
    </source>
</reference>
<dbReference type="AlphaFoldDB" id="A0A6M3JG49"/>
<dbReference type="CDD" id="cd00254">
    <property type="entry name" value="LT-like"/>
    <property type="match status" value="1"/>
</dbReference>
<dbReference type="EMBL" id="MT141654">
    <property type="protein sequence ID" value="QJA68846.1"/>
    <property type="molecule type" value="Genomic_DNA"/>
</dbReference>
<proteinExistence type="predicted"/>
<dbReference type="PROSITE" id="PS51257">
    <property type="entry name" value="PROKAR_LIPOPROTEIN"/>
    <property type="match status" value="1"/>
</dbReference>
<dbReference type="Pfam" id="PF01464">
    <property type="entry name" value="SLT"/>
    <property type="match status" value="1"/>
</dbReference>
<feature type="domain" description="Transglycosylase SLT" evidence="1">
    <location>
        <begin position="34"/>
        <end position="131"/>
    </location>
</feature>
<gene>
    <name evidence="2" type="ORF">MM415A05631_0009</name>
</gene>
<protein>
    <submittedName>
        <fullName evidence="2">Putative transglycosylase</fullName>
    </submittedName>
</protein>
<dbReference type="InterPro" id="IPR008258">
    <property type="entry name" value="Transglycosylase_SLT_dom_1"/>
</dbReference>
<evidence type="ECO:0000313" key="2">
    <source>
        <dbReference type="EMBL" id="QJA68846.1"/>
    </source>
</evidence>
<accession>A0A6M3JG49</accession>
<dbReference type="SUPFAM" id="SSF53955">
    <property type="entry name" value="Lysozyme-like"/>
    <property type="match status" value="1"/>
</dbReference>
<dbReference type="Gene3D" id="1.10.530.10">
    <property type="match status" value="1"/>
</dbReference>
<dbReference type="InterPro" id="IPR023346">
    <property type="entry name" value="Lysozyme-like_dom_sf"/>
</dbReference>